<sequence>PNTNNPKDQPDKDKHSNNTNILNNQPYKDLHSINMNNPNYQSDKDLHKPNKDKQYKQFSSMNNSNDKPNKDKQIFNMKDSNNQLNLNKLIINMNDSNNQLNKDKPSNNMNGSNDQRIKDYDFEPIIIDSLINIIKENKIVSSIQKHIDETKHKMDWKNCKVMCTETSKHKLLIRESLFIIAKKPELNRTTHSVPLYIFPEGVKRHQLPS</sequence>
<reference evidence="2" key="1">
    <citation type="submission" date="2021-02" db="EMBL/GenBank/DDBJ databases">
        <authorList>
            <person name="Nowell W R."/>
        </authorList>
    </citation>
    <scope>NUCLEOTIDE SEQUENCE</scope>
</reference>
<organism evidence="2 3">
    <name type="scientific">Adineta steineri</name>
    <dbReference type="NCBI Taxonomy" id="433720"/>
    <lineage>
        <taxon>Eukaryota</taxon>
        <taxon>Metazoa</taxon>
        <taxon>Spiralia</taxon>
        <taxon>Gnathifera</taxon>
        <taxon>Rotifera</taxon>
        <taxon>Eurotatoria</taxon>
        <taxon>Bdelloidea</taxon>
        <taxon>Adinetida</taxon>
        <taxon>Adinetidae</taxon>
        <taxon>Adineta</taxon>
    </lineage>
</organism>
<feature type="region of interest" description="Disordered" evidence="1">
    <location>
        <begin position="96"/>
        <end position="115"/>
    </location>
</feature>
<accession>A0A815SDW7</accession>
<feature type="region of interest" description="Disordered" evidence="1">
    <location>
        <begin position="1"/>
        <end position="73"/>
    </location>
</feature>
<evidence type="ECO:0000313" key="3">
    <source>
        <dbReference type="Proteomes" id="UP000663860"/>
    </source>
</evidence>
<dbReference type="AlphaFoldDB" id="A0A815SDW7"/>
<dbReference type="Proteomes" id="UP000663860">
    <property type="component" value="Unassembled WGS sequence"/>
</dbReference>
<evidence type="ECO:0000256" key="1">
    <source>
        <dbReference type="SAM" id="MobiDB-lite"/>
    </source>
</evidence>
<dbReference type="EMBL" id="CAJNOE010002736">
    <property type="protein sequence ID" value="CAF1491492.1"/>
    <property type="molecule type" value="Genomic_DNA"/>
</dbReference>
<comment type="caution">
    <text evidence="2">The sequence shown here is derived from an EMBL/GenBank/DDBJ whole genome shotgun (WGS) entry which is preliminary data.</text>
</comment>
<feature type="compositionally biased region" description="Basic and acidic residues" evidence="1">
    <location>
        <begin position="42"/>
        <end position="55"/>
    </location>
</feature>
<feature type="non-terminal residue" evidence="2">
    <location>
        <position position="1"/>
    </location>
</feature>
<feature type="compositionally biased region" description="Polar residues" evidence="1">
    <location>
        <begin position="56"/>
        <end position="66"/>
    </location>
</feature>
<protein>
    <submittedName>
        <fullName evidence="2">Uncharacterized protein</fullName>
    </submittedName>
</protein>
<feature type="compositionally biased region" description="Polar residues" evidence="1">
    <location>
        <begin position="96"/>
        <end position="114"/>
    </location>
</feature>
<name>A0A815SDW7_9BILA</name>
<evidence type="ECO:0000313" key="2">
    <source>
        <dbReference type="EMBL" id="CAF1491492.1"/>
    </source>
</evidence>
<gene>
    <name evidence="2" type="ORF">IZO911_LOCUS44509</name>
</gene>
<proteinExistence type="predicted"/>
<feature type="compositionally biased region" description="Polar residues" evidence="1">
    <location>
        <begin position="17"/>
        <end position="26"/>
    </location>
</feature>